<feature type="compositionally biased region" description="Polar residues" evidence="1">
    <location>
        <begin position="720"/>
        <end position="733"/>
    </location>
</feature>
<feature type="compositionally biased region" description="Polar residues" evidence="1">
    <location>
        <begin position="545"/>
        <end position="562"/>
    </location>
</feature>
<accession>A0AA38LT76</accession>
<dbReference type="RefSeq" id="XP_052942013.1">
    <property type="nucleotide sequence ID" value="XM_053087972.1"/>
</dbReference>
<feature type="region of interest" description="Disordered" evidence="1">
    <location>
        <begin position="773"/>
        <end position="804"/>
    </location>
</feature>
<feature type="compositionally biased region" description="Low complexity" evidence="1">
    <location>
        <begin position="164"/>
        <end position="175"/>
    </location>
</feature>
<comment type="caution">
    <text evidence="2">The sequence shown here is derived from an EMBL/GenBank/DDBJ whole genome shotgun (WGS) entry which is preliminary data.</text>
</comment>
<feature type="region of interest" description="Disordered" evidence="1">
    <location>
        <begin position="687"/>
        <end position="757"/>
    </location>
</feature>
<evidence type="ECO:0000256" key="1">
    <source>
        <dbReference type="SAM" id="MobiDB-lite"/>
    </source>
</evidence>
<feature type="compositionally biased region" description="Polar residues" evidence="1">
    <location>
        <begin position="1394"/>
        <end position="1409"/>
    </location>
</feature>
<dbReference type="EMBL" id="JAKWFO010000014">
    <property type="protein sequence ID" value="KAI9632236.1"/>
    <property type="molecule type" value="Genomic_DNA"/>
</dbReference>
<keyword evidence="3" id="KW-1185">Reference proteome</keyword>
<feature type="compositionally biased region" description="Basic and acidic residues" evidence="1">
    <location>
        <begin position="1725"/>
        <end position="1735"/>
    </location>
</feature>
<feature type="compositionally biased region" description="Low complexity" evidence="1">
    <location>
        <begin position="968"/>
        <end position="978"/>
    </location>
</feature>
<dbReference type="Proteomes" id="UP001164286">
    <property type="component" value="Unassembled WGS sequence"/>
</dbReference>
<reference evidence="2" key="1">
    <citation type="journal article" date="2022" name="G3 (Bethesda)">
        <title>High quality genome of the basidiomycete yeast Dioszegia hungarica PDD-24b-2 isolated from cloud water.</title>
        <authorList>
            <person name="Jarrige D."/>
            <person name="Haridas S."/>
            <person name="Bleykasten-Grosshans C."/>
            <person name="Joly M."/>
            <person name="Nadalig T."/>
            <person name="Sancelme M."/>
            <person name="Vuilleumier S."/>
            <person name="Grigoriev I.V."/>
            <person name="Amato P."/>
            <person name="Bringel F."/>
        </authorList>
    </citation>
    <scope>NUCLEOTIDE SEQUENCE</scope>
    <source>
        <strain evidence="2">PDD-24b-2</strain>
    </source>
</reference>
<feature type="region of interest" description="Disordered" evidence="1">
    <location>
        <begin position="1243"/>
        <end position="1366"/>
    </location>
</feature>
<feature type="region of interest" description="Disordered" evidence="1">
    <location>
        <begin position="964"/>
        <end position="1028"/>
    </location>
</feature>
<evidence type="ECO:0000313" key="2">
    <source>
        <dbReference type="EMBL" id="KAI9632236.1"/>
    </source>
</evidence>
<feature type="compositionally biased region" description="Polar residues" evidence="1">
    <location>
        <begin position="687"/>
        <end position="696"/>
    </location>
</feature>
<organism evidence="2 3">
    <name type="scientific">Dioszegia hungarica</name>
    <dbReference type="NCBI Taxonomy" id="4972"/>
    <lineage>
        <taxon>Eukaryota</taxon>
        <taxon>Fungi</taxon>
        <taxon>Dikarya</taxon>
        <taxon>Basidiomycota</taxon>
        <taxon>Agaricomycotina</taxon>
        <taxon>Tremellomycetes</taxon>
        <taxon>Tremellales</taxon>
        <taxon>Bulleribasidiaceae</taxon>
        <taxon>Dioszegia</taxon>
    </lineage>
</organism>
<feature type="compositionally biased region" description="Low complexity" evidence="1">
    <location>
        <begin position="1447"/>
        <end position="1464"/>
    </location>
</feature>
<feature type="compositionally biased region" description="Polar residues" evidence="1">
    <location>
        <begin position="1307"/>
        <end position="1320"/>
    </location>
</feature>
<feature type="compositionally biased region" description="Low complexity" evidence="1">
    <location>
        <begin position="423"/>
        <end position="445"/>
    </location>
</feature>
<feature type="region of interest" description="Disordered" evidence="1">
    <location>
        <begin position="237"/>
        <end position="276"/>
    </location>
</feature>
<feature type="compositionally biased region" description="Polar residues" evidence="1">
    <location>
        <begin position="1578"/>
        <end position="1595"/>
    </location>
</feature>
<feature type="compositionally biased region" description="Basic and acidic residues" evidence="1">
    <location>
        <begin position="736"/>
        <end position="745"/>
    </location>
</feature>
<protein>
    <submittedName>
        <fullName evidence="2">Uncharacterized protein</fullName>
    </submittedName>
</protein>
<feature type="compositionally biased region" description="Pro residues" evidence="1">
    <location>
        <begin position="776"/>
        <end position="799"/>
    </location>
</feature>
<feature type="compositionally biased region" description="Low complexity" evidence="1">
    <location>
        <begin position="141"/>
        <end position="154"/>
    </location>
</feature>
<feature type="compositionally biased region" description="Low complexity" evidence="1">
    <location>
        <begin position="1333"/>
        <end position="1344"/>
    </location>
</feature>
<feature type="region of interest" description="Disordered" evidence="1">
    <location>
        <begin position="1394"/>
        <end position="1664"/>
    </location>
</feature>
<feature type="region of interest" description="Disordered" evidence="1">
    <location>
        <begin position="110"/>
        <end position="175"/>
    </location>
</feature>
<feature type="compositionally biased region" description="Basic residues" evidence="1">
    <location>
        <begin position="1255"/>
        <end position="1277"/>
    </location>
</feature>
<feature type="compositionally biased region" description="Low complexity" evidence="1">
    <location>
        <begin position="244"/>
        <end position="259"/>
    </location>
</feature>
<evidence type="ECO:0000313" key="3">
    <source>
        <dbReference type="Proteomes" id="UP001164286"/>
    </source>
</evidence>
<proteinExistence type="predicted"/>
<dbReference type="GeneID" id="77727177"/>
<sequence length="1735" mass="184847">MLSEAESRGGRRCTAERLNGARMCHDCNAAVSHVSDAASAFGYRRVLGGEELVIRPAFQLRHSCLIEGRPRAVAFLRPTQVRPHSTSPRHISLSSPYAIFGVETQLVPSKMEPSTSLDQVGAPQGNSKARERLRRMRERAAAQAAAEAGAGTEANPGESAVAGPSTLPSLPTSTTLPASQTLASLTFSSDSSFSGLPYLQPSSSALQLDLPGPMTPLPSRYPYGGLGGDSPISGLPQYSTLGLSTSSQPSIPIAPSSARADSRVGPGGGPVPLPSEVSLTQSERRRILEATGQAIGIEDEIEWADDEETLDKMQGEQVEVMGSLPVKPRSKWNPHGHALTGPDIPAFQILRAEDIEARAKAEAEAAAAAEKKKGKKKEEGQRGLRGLFGRKGKEGQVERMTSPSGTADMDRGSLSQAGSRQGSLRLSLQPSQASSSKASLPASQSFPAKSILKNPGRLQASVTAPSLTSFADPTRPSPATHSSQLSALRTPQDNIVPLPQSQSAGKTKGGRPDTSGTITQSTFHDLAPPVRPFGESANVDRRPSVASSGAESGQSVDSTQLFYSARAPTSEPRTELPSQSQVRLGAPIESPPHPRGPRIGVAPATPGTPVPRLTPAHIPHNLPHNQDSRYPVLFPSRAGIAASFSLPSLPNFLNLPRGFNADRRPSDSIFHTSPPRNPIHTLQRSASTTSLAQPTHNYIVDPKSRFVPHRRARTGDSGDSDTWSFHSLASATRESLGVEHADRSPVRRMSRIPRGPIYGSRTQIQTVVTPVIPSAPAAPHPLPPPPPRRQPAPSAPKPPGLLENIGQGLEKAFSKKPVKVLTIDEHFQSTDTVFQTEFKMKEKDRERRMETYFPPAQEDTRGLFDTMFPPPPATLGRLEPISNLTATVTIRLHPKPEEKKKGKGKGKERPDTAVSMAPTIVSLAPDVPDDAASEIEVLPAEEYPPVWKKMILVLTTWTFDAATGPVPSSIGTSSGGSSAQDRPRRLRERTVGEQRTIAHLHLFDPSSSPSAYAPQERRPKTSDTFGVPTRPFGGAAVYLPESERIEQDRRPMGYAHGVVLGDIVDLGMRDEDPAEFAGDGLERRRRRGVIWFSYGRTEGWFVQFKDKKETDLWLHTCRGICMRIDRENLAISMRKLNPRIEANARRLSDLQRHREGLEAAHQPEQYVLSRLAQGYSIWDPQTNPPLTVSFKEMMASQEVKWAGYEHPALKVRREQDKWATLGDMVYGRVDEREWDWTIPVDKARRGGEGQNQKAEKRKAGKRRRRAKFRVKEAKRKARGEVRVKGKGKGKSAGTPVQDNKGKGKADTPSSTASGRTSQTVPHPSPGPSRHRPSPLSSLSTPTRPVIAAFPSPSPTPSPLRPLMLPATVASRPRMPLRESDFSLSATPSARSLVSLQSARSGGSLQSAASIGTAGGSDPSIRSGATFGRPPSSAASTSGPTPLPTPAPAAAAATGSGTGTAPRSRPSTGNRTLPPPSLPPPSDPLPAPPTIEDSASSTSSSSSGSIRRPGQGQRPQRPRTRDGDKTPKALTLGMFPSPPTTEPSPSPPVKSVAGGGGASGVTTISPPPVPPKTTAPSSFPQGFAQTRMPSIHTQTPSVSSSVSNYSIPIPTYIPTALPRSTPPHSVSAGPSASASASTSTPGPGTQRGVSPYGQVESSGSVYSDSGSVALSASASVLSVTAGGGRRRRTTTAPIDLAGEVKAEDDAKKAEIRAAEAAKAGAEEPVQEDRPRAIRFA</sequence>
<feature type="compositionally biased region" description="Polar residues" evidence="1">
    <location>
        <begin position="514"/>
        <end position="523"/>
    </location>
</feature>
<feature type="compositionally biased region" description="Low complexity" evidence="1">
    <location>
        <begin position="1495"/>
        <end position="1514"/>
    </location>
</feature>
<feature type="region of interest" description="Disordered" evidence="1">
    <location>
        <begin position="1676"/>
        <end position="1696"/>
    </location>
</feature>
<feature type="compositionally biased region" description="Pro residues" evidence="1">
    <location>
        <begin position="1472"/>
        <end position="1488"/>
    </location>
</feature>
<feature type="compositionally biased region" description="Polar residues" evidence="1">
    <location>
        <begin position="460"/>
        <end position="505"/>
    </location>
</feature>
<gene>
    <name evidence="2" type="ORF">MKK02DRAFT_30104</name>
</gene>
<feature type="compositionally biased region" description="Low complexity" evidence="1">
    <location>
        <begin position="1626"/>
        <end position="1643"/>
    </location>
</feature>
<feature type="compositionally biased region" description="Low complexity" evidence="1">
    <location>
        <begin position="1427"/>
        <end position="1439"/>
    </location>
</feature>
<feature type="region of interest" description="Disordered" evidence="1">
    <location>
        <begin position="368"/>
        <end position="581"/>
    </location>
</feature>
<name>A0AA38LT76_9TREE</name>
<feature type="compositionally biased region" description="Pro residues" evidence="1">
    <location>
        <begin position="1535"/>
        <end position="1547"/>
    </location>
</feature>
<feature type="region of interest" description="Disordered" evidence="1">
    <location>
        <begin position="1713"/>
        <end position="1735"/>
    </location>
</feature>
<feature type="compositionally biased region" description="Polar residues" evidence="1">
    <location>
        <begin position="413"/>
        <end position="422"/>
    </location>
</feature>